<evidence type="ECO:0000259" key="1">
    <source>
        <dbReference type="Pfam" id="PF17921"/>
    </source>
</evidence>
<evidence type="ECO:0000313" key="3">
    <source>
        <dbReference type="Proteomes" id="UP000054217"/>
    </source>
</evidence>
<dbReference type="EMBL" id="KN832002">
    <property type="protein sequence ID" value="KIN99728.1"/>
    <property type="molecule type" value="Genomic_DNA"/>
</dbReference>
<gene>
    <name evidence="2" type="ORF">M404DRAFT_154448</name>
</gene>
<feature type="non-terminal residue" evidence="2">
    <location>
        <position position="1"/>
    </location>
</feature>
<dbReference type="Gene3D" id="1.10.340.70">
    <property type="match status" value="1"/>
</dbReference>
<proteinExistence type="predicted"/>
<dbReference type="PANTHER" id="PTHR48475">
    <property type="entry name" value="RIBONUCLEASE H"/>
    <property type="match status" value="1"/>
</dbReference>
<feature type="domain" description="Integrase zinc-binding" evidence="1">
    <location>
        <begin position="87"/>
        <end position="143"/>
    </location>
</feature>
<reference evidence="3" key="2">
    <citation type="submission" date="2015-01" db="EMBL/GenBank/DDBJ databases">
        <title>Evolutionary Origins and Diversification of the Mycorrhizal Mutualists.</title>
        <authorList>
            <consortium name="DOE Joint Genome Institute"/>
            <consortium name="Mycorrhizal Genomics Consortium"/>
            <person name="Kohler A."/>
            <person name="Kuo A."/>
            <person name="Nagy L.G."/>
            <person name="Floudas D."/>
            <person name="Copeland A."/>
            <person name="Barry K.W."/>
            <person name="Cichocki N."/>
            <person name="Veneault-Fourrey C."/>
            <person name="LaButti K."/>
            <person name="Lindquist E.A."/>
            <person name="Lipzen A."/>
            <person name="Lundell T."/>
            <person name="Morin E."/>
            <person name="Murat C."/>
            <person name="Riley R."/>
            <person name="Ohm R."/>
            <person name="Sun H."/>
            <person name="Tunlid A."/>
            <person name="Henrissat B."/>
            <person name="Grigoriev I.V."/>
            <person name="Hibbett D.S."/>
            <person name="Martin F."/>
        </authorList>
    </citation>
    <scope>NUCLEOTIDE SEQUENCE [LARGE SCALE GENOMIC DNA]</scope>
    <source>
        <strain evidence="3">Marx 270</strain>
    </source>
</reference>
<keyword evidence="3" id="KW-1185">Reference proteome</keyword>
<dbReference type="OrthoDB" id="444848at2759"/>
<reference evidence="2 3" key="1">
    <citation type="submission" date="2014-04" db="EMBL/GenBank/DDBJ databases">
        <authorList>
            <consortium name="DOE Joint Genome Institute"/>
            <person name="Kuo A."/>
            <person name="Kohler A."/>
            <person name="Costa M.D."/>
            <person name="Nagy L.G."/>
            <person name="Floudas D."/>
            <person name="Copeland A."/>
            <person name="Barry K.W."/>
            <person name="Cichocki N."/>
            <person name="Veneault-Fourrey C."/>
            <person name="LaButti K."/>
            <person name="Lindquist E.A."/>
            <person name="Lipzen A."/>
            <person name="Lundell T."/>
            <person name="Morin E."/>
            <person name="Murat C."/>
            <person name="Sun H."/>
            <person name="Tunlid A."/>
            <person name="Henrissat B."/>
            <person name="Grigoriev I.V."/>
            <person name="Hibbett D.S."/>
            <person name="Martin F."/>
            <person name="Nordberg H.P."/>
            <person name="Cantor M.N."/>
            <person name="Hua S.X."/>
        </authorList>
    </citation>
    <scope>NUCLEOTIDE SEQUENCE [LARGE SCALE GENOMIC DNA]</scope>
    <source>
        <strain evidence="2 3">Marx 270</strain>
    </source>
</reference>
<dbReference type="SUPFAM" id="SSF53098">
    <property type="entry name" value="Ribonuclease H-like"/>
    <property type="match status" value="1"/>
</dbReference>
<dbReference type="InParanoid" id="A0A0C3NX10"/>
<protein>
    <recommendedName>
        <fullName evidence="1">Integrase zinc-binding domain-containing protein</fullName>
    </recommendedName>
</protein>
<dbReference type="InterPro" id="IPR036397">
    <property type="entry name" value="RNaseH_sf"/>
</dbReference>
<evidence type="ECO:0000313" key="2">
    <source>
        <dbReference type="EMBL" id="KIN99728.1"/>
    </source>
</evidence>
<dbReference type="GO" id="GO:0003676">
    <property type="term" value="F:nucleic acid binding"/>
    <property type="evidence" value="ECO:0007669"/>
    <property type="project" value="InterPro"/>
</dbReference>
<accession>A0A0C3NX10</accession>
<organism evidence="2 3">
    <name type="scientific">Pisolithus tinctorius Marx 270</name>
    <dbReference type="NCBI Taxonomy" id="870435"/>
    <lineage>
        <taxon>Eukaryota</taxon>
        <taxon>Fungi</taxon>
        <taxon>Dikarya</taxon>
        <taxon>Basidiomycota</taxon>
        <taxon>Agaricomycotina</taxon>
        <taxon>Agaricomycetes</taxon>
        <taxon>Agaricomycetidae</taxon>
        <taxon>Boletales</taxon>
        <taxon>Sclerodermatineae</taxon>
        <taxon>Pisolithaceae</taxon>
        <taxon>Pisolithus</taxon>
    </lineage>
</organism>
<dbReference type="Gene3D" id="3.30.420.10">
    <property type="entry name" value="Ribonuclease H-like superfamily/Ribonuclease H"/>
    <property type="match status" value="1"/>
</dbReference>
<sequence length="459" mass="52719">FYLAFSATADANNPSDTPDDPAILWSTKAWAHEAKIEMICAFLVAHEQPPDLTDAQYSSFFNSASHFFLLDGNLWCREPHRWHQLVVNKSKRYHLIEEAHDDLGHKGVFTVCMCLLLHFWWPLLVKDVKWYVHTCHECQICQTQKLHIPPTVPMIGGLFHKAHIDTMLMPKASGYCYIVQAHCVLTSYPKWHMLHVENTLDALAMQYHICHICISPYNSQANGIVEHRHYDVRKAIMKSCKNNNCCWHTIMHSVFWAKWVTILKSMGLSPYFMVHGVEPLFPFDFAEATFLLPLSHNDATPLTTTELIAWHAHQLQKHQDDLDQVHDNVLCTRFQSIQQFEIIFQHHIKDHNFTPSTLMLVRNSHVEKELNQKMKLWYTGPMVILCWTTGGSYLLAELDGSISKLCFTAFCLLPYHPWSQTHATVTHITGLDDEALDCLLEGAGDDPTDDDVKAFAVDS</sequence>
<dbReference type="PANTHER" id="PTHR48475:SF1">
    <property type="entry name" value="RNASE H TYPE-1 DOMAIN-CONTAINING PROTEIN"/>
    <property type="match status" value="1"/>
</dbReference>
<dbReference type="HOGENOM" id="CLU_000384_22_0_1"/>
<dbReference type="InterPro" id="IPR012337">
    <property type="entry name" value="RNaseH-like_sf"/>
</dbReference>
<name>A0A0C3NX10_PISTI</name>
<dbReference type="Proteomes" id="UP000054217">
    <property type="component" value="Unassembled WGS sequence"/>
</dbReference>
<dbReference type="AlphaFoldDB" id="A0A0C3NX10"/>
<dbReference type="STRING" id="870435.A0A0C3NX10"/>
<dbReference type="Pfam" id="PF17921">
    <property type="entry name" value="Integrase_H2C2"/>
    <property type="match status" value="1"/>
</dbReference>
<dbReference type="InterPro" id="IPR041588">
    <property type="entry name" value="Integrase_H2C2"/>
</dbReference>